<dbReference type="EMBL" id="JADQDC010000001">
    <property type="protein sequence ID" value="MBF9149661.1"/>
    <property type="molecule type" value="Genomic_DNA"/>
</dbReference>
<accession>A0ABS0HCG9</accession>
<dbReference type="InterPro" id="IPR036709">
    <property type="entry name" value="Autotransporte_beta_dom_sf"/>
</dbReference>
<dbReference type="Pfam" id="PF05345">
    <property type="entry name" value="He_PIG"/>
    <property type="match status" value="5"/>
</dbReference>
<dbReference type="Gene3D" id="2.40.128.130">
    <property type="entry name" value="Autotransporter beta-domain"/>
    <property type="match status" value="1"/>
</dbReference>
<dbReference type="PANTHER" id="PTHR37494:SF1">
    <property type="entry name" value="STAPHYLOCOCCUS AUREUS SURFACE PROTEIN A"/>
    <property type="match status" value="1"/>
</dbReference>
<dbReference type="InterPro" id="IPR005546">
    <property type="entry name" value="Autotransporte_beta"/>
</dbReference>
<evidence type="ECO:0000313" key="2">
    <source>
        <dbReference type="EMBL" id="MBF9149661.1"/>
    </source>
</evidence>
<dbReference type="CDD" id="cd11304">
    <property type="entry name" value="Cadherin_repeat"/>
    <property type="match status" value="1"/>
</dbReference>
<proteinExistence type="predicted"/>
<dbReference type="SMART" id="SM00869">
    <property type="entry name" value="Autotransporter"/>
    <property type="match status" value="1"/>
</dbReference>
<gene>
    <name evidence="2" type="ORF">I2488_01455</name>
</gene>
<dbReference type="PROSITE" id="PS51208">
    <property type="entry name" value="AUTOTRANSPORTER"/>
    <property type="match status" value="1"/>
</dbReference>
<feature type="domain" description="Autotransporter" evidence="1">
    <location>
        <begin position="539"/>
        <end position="811"/>
    </location>
</feature>
<comment type="caution">
    <text evidence="2">The sequence shown here is derived from an EMBL/GenBank/DDBJ whole genome shotgun (WGS) entry which is preliminary data.</text>
</comment>
<dbReference type="Proteomes" id="UP000600799">
    <property type="component" value="Unassembled WGS sequence"/>
</dbReference>
<dbReference type="Pfam" id="PF03797">
    <property type="entry name" value="Autotransporter"/>
    <property type="match status" value="1"/>
</dbReference>
<dbReference type="SUPFAM" id="SSF49313">
    <property type="entry name" value="Cadherin-like"/>
    <property type="match status" value="3"/>
</dbReference>
<keyword evidence="3" id="KW-1185">Reference proteome</keyword>
<reference evidence="2 3" key="1">
    <citation type="submission" date="2020-11" db="EMBL/GenBank/DDBJ databases">
        <title>The genome sequence of Novosphingobium sp. 1Y9A.</title>
        <authorList>
            <person name="Liu Y."/>
        </authorList>
    </citation>
    <scope>NUCLEOTIDE SEQUENCE [LARGE SCALE GENOMIC DNA]</scope>
    <source>
        <strain evidence="2 3">1Y9A</strain>
    </source>
</reference>
<dbReference type="Gene3D" id="2.60.40.10">
    <property type="entry name" value="Immunoglobulins"/>
    <property type="match status" value="5"/>
</dbReference>
<dbReference type="SUPFAM" id="SSF103515">
    <property type="entry name" value="Autotransporter"/>
    <property type="match status" value="1"/>
</dbReference>
<dbReference type="PANTHER" id="PTHR37494">
    <property type="entry name" value="HEMAGGLUTININ"/>
    <property type="match status" value="1"/>
</dbReference>
<protein>
    <submittedName>
        <fullName evidence="2">Ig domain-containing protein</fullName>
    </submittedName>
</protein>
<organism evidence="2 3">
    <name type="scientific">Novosphingobium jiangmenense</name>
    <dbReference type="NCBI Taxonomy" id="2791981"/>
    <lineage>
        <taxon>Bacteria</taxon>
        <taxon>Pseudomonadati</taxon>
        <taxon>Pseudomonadota</taxon>
        <taxon>Alphaproteobacteria</taxon>
        <taxon>Sphingomonadales</taxon>
        <taxon>Sphingomonadaceae</taxon>
        <taxon>Novosphingobium</taxon>
    </lineage>
</organism>
<dbReference type="InterPro" id="IPR013783">
    <property type="entry name" value="Ig-like_fold"/>
</dbReference>
<dbReference type="InterPro" id="IPR015919">
    <property type="entry name" value="Cadherin-like_sf"/>
</dbReference>
<evidence type="ECO:0000313" key="3">
    <source>
        <dbReference type="Proteomes" id="UP000600799"/>
    </source>
</evidence>
<name>A0ABS0HCG9_9SPHN</name>
<evidence type="ECO:0000259" key="1">
    <source>
        <dbReference type="PROSITE" id="PS51208"/>
    </source>
</evidence>
<sequence length="811" mass="83136">MTIDDLSLPAAQRGVAYNFDITTRLSGGTPGYTFALTSGPLPTSLSLSTAGVVSGLSCDNTNGSFPFTVTITDGNGSIGTFDLSINMTAGPGGACSLSVNPASINDTTTVGTSYSSTTITPSGTGPYTYSLTSGALPAGVTLSNGGATAQFTGTPTAVGTFDFTYDVTDTATGLVTTLTGTIKVDPATIAIGPASLPNGTNGAAYSQGLVPSGGTGPYTCSVTSGTLPDGLSLTDNTISGTPTAAGSYDFTVTCTDRYGSSAQKRYTLVIDPGQVLTLNPASLPNGTNGSAYSQTLSASGGTGSGYTFSLTTGSLPPGLVLTPGTGVVSGTPTTPGSYSFTARVVDSAGNYQTRNYTIVIAPGALLNLGPQSLESPMQGINYASTVVATGGSGTGYVYSLDSGSLPSGLTLNPSTGVISGKTLASGTYTFTVRAVDSQGNYGTRTYVFTIRERPDPTLDPEVRGIVASQLSTTSRFAQGQLNNTMRHMESLHSGLRCGANNDLRVTDTTGANVGNQTAPVSANDKASAKAKPVAVVCDDEAPKIAAWSAGSIDRATDDIHHFNADAVTFGFDVQVGPKVIAGAAFGYGWNKSNIGTHGSRTSDSAKSALGYASITPAKSVFLDLAVGGTWVDLGGRRYVTSDSSFAGFTRKGNVTFGSAALSVEKPMGAILVAGSVRYDYMKASLDGFGEVSASPYALTYNAAKQTTQNLTAGLRMETNLSYDWGRLKPMLRADLRHHVSGNYDQVMAYSDLLTRTYTLRHATSKQNNLSLVGGITANIDGTELTAEYGTSSTAEDGLTGGEVRIMVRLPF</sequence>